<evidence type="ECO:0000313" key="2">
    <source>
        <dbReference type="EMBL" id="GBP11146.1"/>
    </source>
</evidence>
<organism evidence="2 3">
    <name type="scientific">Eumeta variegata</name>
    <name type="common">Bagworm moth</name>
    <name type="synonym">Eumeta japonica</name>
    <dbReference type="NCBI Taxonomy" id="151549"/>
    <lineage>
        <taxon>Eukaryota</taxon>
        <taxon>Metazoa</taxon>
        <taxon>Ecdysozoa</taxon>
        <taxon>Arthropoda</taxon>
        <taxon>Hexapoda</taxon>
        <taxon>Insecta</taxon>
        <taxon>Pterygota</taxon>
        <taxon>Neoptera</taxon>
        <taxon>Endopterygota</taxon>
        <taxon>Lepidoptera</taxon>
        <taxon>Glossata</taxon>
        <taxon>Ditrysia</taxon>
        <taxon>Tineoidea</taxon>
        <taxon>Psychidae</taxon>
        <taxon>Oiketicinae</taxon>
        <taxon>Eumeta</taxon>
    </lineage>
</organism>
<evidence type="ECO:0000313" key="3">
    <source>
        <dbReference type="Proteomes" id="UP000299102"/>
    </source>
</evidence>
<dbReference type="AlphaFoldDB" id="A0A4C1TAG9"/>
<dbReference type="EMBL" id="BGZK01000045">
    <property type="protein sequence ID" value="GBP11146.1"/>
    <property type="molecule type" value="Genomic_DNA"/>
</dbReference>
<name>A0A4C1TAG9_EUMVA</name>
<keyword evidence="3" id="KW-1185">Reference proteome</keyword>
<protein>
    <submittedName>
        <fullName evidence="2">Uncharacterized protein</fullName>
    </submittedName>
</protein>
<comment type="caution">
    <text evidence="2">The sequence shown here is derived from an EMBL/GenBank/DDBJ whole genome shotgun (WGS) entry which is preliminary data.</text>
</comment>
<evidence type="ECO:0000256" key="1">
    <source>
        <dbReference type="SAM" id="MobiDB-lite"/>
    </source>
</evidence>
<dbReference type="OrthoDB" id="425681at2759"/>
<gene>
    <name evidence="2" type="ORF">EVAR_5983_1</name>
</gene>
<sequence length="111" mass="12618">MPACGLQKMINKMNDSVKKKGTKINVGKTKVMVLERGESTTEREILTEGGHRYFDNARVICASPSPFTVPEFIGGEHPKKYRNNDRRGQRRREGEPPMTSRDTLAVLEDRQ</sequence>
<reference evidence="2 3" key="1">
    <citation type="journal article" date="2019" name="Commun. Biol.">
        <title>The bagworm genome reveals a unique fibroin gene that provides high tensile strength.</title>
        <authorList>
            <person name="Kono N."/>
            <person name="Nakamura H."/>
            <person name="Ohtoshi R."/>
            <person name="Tomita M."/>
            <person name="Numata K."/>
            <person name="Arakawa K."/>
        </authorList>
    </citation>
    <scope>NUCLEOTIDE SEQUENCE [LARGE SCALE GENOMIC DNA]</scope>
</reference>
<dbReference type="Proteomes" id="UP000299102">
    <property type="component" value="Unassembled WGS sequence"/>
</dbReference>
<accession>A0A4C1TAG9</accession>
<proteinExistence type="predicted"/>
<feature type="region of interest" description="Disordered" evidence="1">
    <location>
        <begin position="71"/>
        <end position="111"/>
    </location>
</feature>
<feature type="compositionally biased region" description="Basic and acidic residues" evidence="1">
    <location>
        <begin position="74"/>
        <end position="95"/>
    </location>
</feature>